<sequence>MGLWLGHGYGENFSPYGFRWDGQRQAIALLDVTFTDGTRRRLTTDPSWKWSLGPITADDLYDGESYDAREERDGWDESGFDDRSWRSVSTVDAPRGALRSNTMPPVRVVDTLRPRKVTEIRPGTYVYDFGQNIAGWARLRCRGCGRYTHHHAYRRGAQRRRHAGYRHQSGCRGDRHLHPRGDGPSREL</sequence>
<feature type="region of interest" description="Disordered" evidence="1">
    <location>
        <begin position="155"/>
        <end position="188"/>
    </location>
</feature>
<dbReference type="Pfam" id="PF08531">
    <property type="entry name" value="Bac_rhamnosid_N"/>
    <property type="match status" value="1"/>
</dbReference>
<dbReference type="PANTHER" id="PTHR33307">
    <property type="entry name" value="ALPHA-RHAMNOSIDASE (EUROFUNG)"/>
    <property type="match status" value="1"/>
</dbReference>
<keyword evidence="4" id="KW-1185">Reference proteome</keyword>
<dbReference type="InterPro" id="IPR013737">
    <property type="entry name" value="Bac_rhamnosid_N"/>
</dbReference>
<proteinExistence type="predicted"/>
<dbReference type="InterPro" id="IPR016007">
    <property type="entry name" value="Alpha_rhamnosid"/>
</dbReference>
<dbReference type="AlphaFoldDB" id="A0A9X2LR95"/>
<evidence type="ECO:0000313" key="4">
    <source>
        <dbReference type="Proteomes" id="UP001142400"/>
    </source>
</evidence>
<accession>A0A9X2LR95</accession>
<feature type="domain" description="Bacterial alpha-L-rhamnosidase N-terminal" evidence="2">
    <location>
        <begin position="3"/>
        <end position="109"/>
    </location>
</feature>
<protein>
    <submittedName>
        <fullName evidence="3">Alpha-L-rhamnosidase N-terminal domain-containing protein</fullName>
    </submittedName>
</protein>
<evidence type="ECO:0000256" key="1">
    <source>
        <dbReference type="SAM" id="MobiDB-lite"/>
    </source>
</evidence>
<dbReference type="Proteomes" id="UP001142400">
    <property type="component" value="Unassembled WGS sequence"/>
</dbReference>
<dbReference type="Gene3D" id="2.60.120.260">
    <property type="entry name" value="Galactose-binding domain-like"/>
    <property type="match status" value="2"/>
</dbReference>
<comment type="caution">
    <text evidence="3">The sequence shown here is derived from an EMBL/GenBank/DDBJ whole genome shotgun (WGS) entry which is preliminary data.</text>
</comment>
<feature type="compositionally biased region" description="Basic and acidic residues" evidence="1">
    <location>
        <begin position="172"/>
        <end position="188"/>
    </location>
</feature>
<name>A0A9X2LR95_STRMQ</name>
<gene>
    <name evidence="3" type="ORF">NQU54_05135</name>
</gene>
<organism evidence="3 4">
    <name type="scientific">Streptomyces malaysiensis subsp. samsunensis</name>
    <dbReference type="NCBI Taxonomy" id="459658"/>
    <lineage>
        <taxon>Bacteria</taxon>
        <taxon>Bacillati</taxon>
        <taxon>Actinomycetota</taxon>
        <taxon>Actinomycetes</taxon>
        <taxon>Kitasatosporales</taxon>
        <taxon>Streptomycetaceae</taxon>
        <taxon>Streptomyces</taxon>
        <taxon>Streptomyces violaceusniger group</taxon>
    </lineage>
</organism>
<reference evidence="3" key="1">
    <citation type="submission" date="2022-06" db="EMBL/GenBank/DDBJ databases">
        <title>WGS of actinobacteria.</title>
        <authorList>
            <person name="Thawai C."/>
        </authorList>
    </citation>
    <scope>NUCLEOTIDE SEQUENCE</scope>
    <source>
        <strain evidence="3">DSM 42010</strain>
    </source>
</reference>
<evidence type="ECO:0000313" key="3">
    <source>
        <dbReference type="EMBL" id="MCQ8828481.1"/>
    </source>
</evidence>
<feature type="compositionally biased region" description="Basic residues" evidence="1">
    <location>
        <begin position="155"/>
        <end position="165"/>
    </location>
</feature>
<dbReference type="EMBL" id="JANIIC010000004">
    <property type="protein sequence ID" value="MCQ8828481.1"/>
    <property type="molecule type" value="Genomic_DNA"/>
</dbReference>
<evidence type="ECO:0000259" key="2">
    <source>
        <dbReference type="Pfam" id="PF08531"/>
    </source>
</evidence>